<evidence type="ECO:0000313" key="1">
    <source>
        <dbReference type="EMBL" id="VVC43978.1"/>
    </source>
</evidence>
<keyword evidence="2" id="KW-1185">Reference proteome</keyword>
<reference evidence="1 2" key="1">
    <citation type="submission" date="2019-08" db="EMBL/GenBank/DDBJ databases">
        <authorList>
            <person name="Alioto T."/>
            <person name="Alioto T."/>
            <person name="Gomez Garrido J."/>
        </authorList>
    </citation>
    <scope>NUCLEOTIDE SEQUENCE [LARGE SCALE GENOMIC DNA]</scope>
</reference>
<organism evidence="1 2">
    <name type="scientific">Cinara cedri</name>
    <dbReference type="NCBI Taxonomy" id="506608"/>
    <lineage>
        <taxon>Eukaryota</taxon>
        <taxon>Metazoa</taxon>
        <taxon>Ecdysozoa</taxon>
        <taxon>Arthropoda</taxon>
        <taxon>Hexapoda</taxon>
        <taxon>Insecta</taxon>
        <taxon>Pterygota</taxon>
        <taxon>Neoptera</taxon>
        <taxon>Paraneoptera</taxon>
        <taxon>Hemiptera</taxon>
        <taxon>Sternorrhyncha</taxon>
        <taxon>Aphidomorpha</taxon>
        <taxon>Aphidoidea</taxon>
        <taxon>Aphididae</taxon>
        <taxon>Lachninae</taxon>
        <taxon>Cinara</taxon>
    </lineage>
</organism>
<gene>
    <name evidence="1" type="ORF">CINCED_3A010701</name>
</gene>
<dbReference type="Proteomes" id="UP000325440">
    <property type="component" value="Unassembled WGS sequence"/>
</dbReference>
<dbReference type="AlphaFoldDB" id="A0A5E4NGD7"/>
<protein>
    <submittedName>
        <fullName evidence="1">Uncharacterized protein</fullName>
    </submittedName>
</protein>
<sequence>MESIDGEKTRKTNLWKPFLNMIKREGYKKYYIYNDDETNINWKELPRKSLASRCESLAPSYKISKDRITAMVLRKC</sequence>
<accession>A0A5E4NGD7</accession>
<dbReference type="EMBL" id="CABPRJ010002374">
    <property type="protein sequence ID" value="VVC43978.1"/>
    <property type="molecule type" value="Genomic_DNA"/>
</dbReference>
<dbReference type="OrthoDB" id="6628352at2759"/>
<proteinExistence type="predicted"/>
<name>A0A5E4NGD7_9HEMI</name>
<evidence type="ECO:0000313" key="2">
    <source>
        <dbReference type="Proteomes" id="UP000325440"/>
    </source>
</evidence>